<name>A0A0E9RHU6_ANGAN</name>
<reference evidence="1" key="2">
    <citation type="journal article" date="2015" name="Fish Shellfish Immunol.">
        <title>Early steps in the European eel (Anguilla anguilla)-Vibrio vulnificus interaction in the gills: Role of the RtxA13 toxin.</title>
        <authorList>
            <person name="Callol A."/>
            <person name="Pajuelo D."/>
            <person name="Ebbesson L."/>
            <person name="Teles M."/>
            <person name="MacKenzie S."/>
            <person name="Amaro C."/>
        </authorList>
    </citation>
    <scope>NUCLEOTIDE SEQUENCE</scope>
</reference>
<evidence type="ECO:0000313" key="1">
    <source>
        <dbReference type="EMBL" id="JAH28684.1"/>
    </source>
</evidence>
<dbReference type="EMBL" id="GBXM01079893">
    <property type="protein sequence ID" value="JAH28684.1"/>
    <property type="molecule type" value="Transcribed_RNA"/>
</dbReference>
<proteinExistence type="predicted"/>
<organism evidence="1">
    <name type="scientific">Anguilla anguilla</name>
    <name type="common">European freshwater eel</name>
    <name type="synonym">Muraena anguilla</name>
    <dbReference type="NCBI Taxonomy" id="7936"/>
    <lineage>
        <taxon>Eukaryota</taxon>
        <taxon>Metazoa</taxon>
        <taxon>Chordata</taxon>
        <taxon>Craniata</taxon>
        <taxon>Vertebrata</taxon>
        <taxon>Euteleostomi</taxon>
        <taxon>Actinopterygii</taxon>
        <taxon>Neopterygii</taxon>
        <taxon>Teleostei</taxon>
        <taxon>Anguilliformes</taxon>
        <taxon>Anguillidae</taxon>
        <taxon>Anguilla</taxon>
    </lineage>
</organism>
<reference evidence="1" key="1">
    <citation type="submission" date="2014-11" db="EMBL/GenBank/DDBJ databases">
        <authorList>
            <person name="Amaro Gonzalez C."/>
        </authorList>
    </citation>
    <scope>NUCLEOTIDE SEQUENCE</scope>
</reference>
<accession>A0A0E9RHU6</accession>
<sequence>MHLFVTVH</sequence>
<protein>
    <submittedName>
        <fullName evidence="1">Uncharacterized protein</fullName>
    </submittedName>
</protein>